<organism evidence="6 7">
    <name type="scientific">Candidatus Neomicrothrix parvicella RN1</name>
    <dbReference type="NCBI Taxonomy" id="1229780"/>
    <lineage>
        <taxon>Bacteria</taxon>
        <taxon>Bacillati</taxon>
        <taxon>Actinomycetota</taxon>
        <taxon>Acidimicrobiia</taxon>
        <taxon>Acidimicrobiales</taxon>
        <taxon>Microthrixaceae</taxon>
        <taxon>Candidatus Neomicrothrix</taxon>
    </lineage>
</organism>
<dbReference type="Gene3D" id="3.20.20.70">
    <property type="entry name" value="Aldolase class I"/>
    <property type="match status" value="1"/>
</dbReference>
<evidence type="ECO:0000313" key="7">
    <source>
        <dbReference type="Proteomes" id="UP000018291"/>
    </source>
</evidence>
<dbReference type="GO" id="GO:0046872">
    <property type="term" value="F:metal ion binding"/>
    <property type="evidence" value="ECO:0007669"/>
    <property type="project" value="UniProtKB-KW"/>
</dbReference>
<dbReference type="PANTHER" id="PTHR11228">
    <property type="entry name" value="RADICAL SAM DOMAIN PROTEIN"/>
    <property type="match status" value="1"/>
</dbReference>
<dbReference type="InterPro" id="IPR013785">
    <property type="entry name" value="Aldolase_TIM"/>
</dbReference>
<evidence type="ECO:0000259" key="5">
    <source>
        <dbReference type="PROSITE" id="PS51918"/>
    </source>
</evidence>
<feature type="domain" description="Radical SAM core" evidence="5">
    <location>
        <begin position="72"/>
        <end position="272"/>
    </location>
</feature>
<evidence type="ECO:0000313" key="6">
    <source>
        <dbReference type="EMBL" id="CCM63166.1"/>
    </source>
</evidence>
<accession>R4Z1L6</accession>
<dbReference type="SUPFAM" id="SSF102114">
    <property type="entry name" value="Radical SAM enzymes"/>
    <property type="match status" value="1"/>
</dbReference>
<keyword evidence="2" id="KW-0479">Metal-binding</keyword>
<keyword evidence="7" id="KW-1185">Reference proteome</keyword>
<dbReference type="RefSeq" id="WP_012225370.1">
    <property type="nucleotide sequence ID" value="NZ_HG422565.1"/>
</dbReference>
<evidence type="ECO:0000256" key="1">
    <source>
        <dbReference type="ARBA" id="ARBA00022691"/>
    </source>
</evidence>
<dbReference type="GO" id="GO:0051536">
    <property type="term" value="F:iron-sulfur cluster binding"/>
    <property type="evidence" value="ECO:0007669"/>
    <property type="project" value="UniProtKB-KW"/>
</dbReference>
<dbReference type="Proteomes" id="UP000018291">
    <property type="component" value="Unassembled WGS sequence"/>
</dbReference>
<keyword evidence="1" id="KW-0949">S-adenosyl-L-methionine</keyword>
<keyword evidence="4" id="KW-0411">Iron-sulfur</keyword>
<reference evidence="6 7" key="1">
    <citation type="journal article" date="2013" name="ISME J.">
        <title>Metabolic model for the filamentous 'Candidatus Microthrix parvicella' based on genomic and metagenomic analyses.</title>
        <authorList>
            <person name="Jon McIlroy S."/>
            <person name="Kristiansen R."/>
            <person name="Albertsen M."/>
            <person name="Michael Karst S."/>
            <person name="Rossetti S."/>
            <person name="Lund Nielsen J."/>
            <person name="Tandoi V."/>
            <person name="James Seviour R."/>
            <person name="Nielsen P.H."/>
        </authorList>
    </citation>
    <scope>NUCLEOTIDE SEQUENCE [LARGE SCALE GENOMIC DNA]</scope>
    <source>
        <strain evidence="6 7">RN1</strain>
    </source>
</reference>
<dbReference type="InterPro" id="IPR050377">
    <property type="entry name" value="Radical_SAM_PqqE_MftC-like"/>
</dbReference>
<evidence type="ECO:0000256" key="4">
    <source>
        <dbReference type="ARBA" id="ARBA00023014"/>
    </source>
</evidence>
<dbReference type="SFLD" id="SFLDS00029">
    <property type="entry name" value="Radical_SAM"/>
    <property type="match status" value="1"/>
</dbReference>
<dbReference type="InterPro" id="IPR058240">
    <property type="entry name" value="rSAM_sf"/>
</dbReference>
<proteinExistence type="predicted"/>
<comment type="caution">
    <text evidence="6">The sequence shown here is derived from an EMBL/GenBank/DDBJ whole genome shotgun (WGS) entry which is preliminary data.</text>
</comment>
<dbReference type="eggNOG" id="COG0535">
    <property type="taxonomic scope" value="Bacteria"/>
</dbReference>
<dbReference type="HOGENOM" id="CLU_841499_0_0_11"/>
<name>R4Z1L6_9ACTN</name>
<dbReference type="GO" id="GO:0003824">
    <property type="term" value="F:catalytic activity"/>
    <property type="evidence" value="ECO:0007669"/>
    <property type="project" value="InterPro"/>
</dbReference>
<dbReference type="Pfam" id="PF04055">
    <property type="entry name" value="Radical_SAM"/>
    <property type="match status" value="1"/>
</dbReference>
<dbReference type="PROSITE" id="PS51918">
    <property type="entry name" value="RADICAL_SAM"/>
    <property type="match status" value="1"/>
</dbReference>
<dbReference type="PANTHER" id="PTHR11228:SF22">
    <property type="entry name" value="PEPTIDE BIOSYNTHESIS PROTEIN YYDG-RELATED"/>
    <property type="match status" value="1"/>
</dbReference>
<dbReference type="CDD" id="cd01335">
    <property type="entry name" value="Radical_SAM"/>
    <property type="match status" value="1"/>
</dbReference>
<evidence type="ECO:0000256" key="2">
    <source>
        <dbReference type="ARBA" id="ARBA00022723"/>
    </source>
</evidence>
<protein>
    <submittedName>
        <fullName evidence="6">Putative Radical SAM domain protein</fullName>
    </submittedName>
</protein>
<dbReference type="AlphaFoldDB" id="R4Z1L6"/>
<dbReference type="SFLD" id="SFLDG01067">
    <property type="entry name" value="SPASM/twitch_domain_containing"/>
    <property type="match status" value="1"/>
</dbReference>
<gene>
    <name evidence="6" type="ORF">BN381_180043</name>
</gene>
<evidence type="ECO:0000256" key="3">
    <source>
        <dbReference type="ARBA" id="ARBA00023004"/>
    </source>
</evidence>
<keyword evidence="3" id="KW-0408">Iron</keyword>
<dbReference type="InterPro" id="IPR007197">
    <property type="entry name" value="rSAM"/>
</dbReference>
<dbReference type="OrthoDB" id="9782387at2"/>
<dbReference type="STRING" id="1229780.BN381_180043"/>
<sequence length="330" mass="35663">MSLDLTLRLVEAVGTTAAGSTVLIDVDGPGDVEVAQRWAAGSNNTVLAVHPDAVEIYRGRMADPIKALSPDRRPGYRLWVYTNFHCNLSCDYCCVSSSPKARRRIIATDEFAQLVDEAGSAGVEELYLTGGEPFMLIDLDERLRHATAAFPTTVLTNAMVWQGDRLRRLEALPREGLTLQISLDSATPRLHDRHRGAGSFETAVAGIRQAIDLGFRIRVAATLGSDAGTSEVELAAFFDELGLSADQRVVRRIAKQGSANAGLTVSRSSLIPEVCVTADGVWWHPVAAADPAMQVNDHWAPLADTIEAVRSEYRAHRIAGDVLASTFPCA</sequence>
<dbReference type="EMBL" id="CANL01000010">
    <property type="protein sequence ID" value="CCM63166.1"/>
    <property type="molecule type" value="Genomic_DNA"/>
</dbReference>